<dbReference type="RefSeq" id="WP_181755138.1">
    <property type="nucleotide sequence ID" value="NZ_JACEIQ010000068.1"/>
</dbReference>
<evidence type="ECO:0000256" key="3">
    <source>
        <dbReference type="ARBA" id="ARBA00023125"/>
    </source>
</evidence>
<comment type="caution">
    <text evidence="6">The sequence shown here is derived from an EMBL/GenBank/DDBJ whole genome shotgun (WGS) entry which is preliminary data.</text>
</comment>
<evidence type="ECO:0000313" key="6">
    <source>
        <dbReference type="EMBL" id="MBA4496593.1"/>
    </source>
</evidence>
<dbReference type="PROSITE" id="PS00552">
    <property type="entry name" value="HTH_MERR_1"/>
    <property type="match status" value="1"/>
</dbReference>
<dbReference type="GO" id="GO:0003700">
    <property type="term" value="F:DNA-binding transcription factor activity"/>
    <property type="evidence" value="ECO:0007669"/>
    <property type="project" value="InterPro"/>
</dbReference>
<feature type="domain" description="HTH merR-type" evidence="5">
    <location>
        <begin position="1"/>
        <end position="41"/>
    </location>
</feature>
<keyword evidence="4" id="KW-0804">Transcription</keyword>
<dbReference type="SUPFAM" id="SSF46955">
    <property type="entry name" value="Putative DNA-binding domain"/>
    <property type="match status" value="1"/>
</dbReference>
<keyword evidence="3 6" id="KW-0238">DNA-binding</keyword>
<accession>A0A7W2AB73</accession>
<evidence type="ECO:0000256" key="2">
    <source>
        <dbReference type="ARBA" id="ARBA00023015"/>
    </source>
</evidence>
<dbReference type="GO" id="GO:0003677">
    <property type="term" value="F:DNA binding"/>
    <property type="evidence" value="ECO:0007669"/>
    <property type="project" value="UniProtKB-KW"/>
</dbReference>
<keyword evidence="2" id="KW-0805">Transcription regulation</keyword>
<dbReference type="Gene3D" id="1.10.1660.10">
    <property type="match status" value="1"/>
</dbReference>
<sequence length="66" mass="8054">MNIGEISCRTGVSVRSIRYYEQKGLISPKRQENGYREYGEKRYKNTFKRYNFMNCERGDSPIHWRR</sequence>
<proteinExistence type="predicted"/>
<dbReference type="Proteomes" id="UP000535491">
    <property type="component" value="Unassembled WGS sequence"/>
</dbReference>
<dbReference type="PANTHER" id="PTHR30204:SF69">
    <property type="entry name" value="MERR-FAMILY TRANSCRIPTIONAL REGULATOR"/>
    <property type="match status" value="1"/>
</dbReference>
<evidence type="ECO:0000256" key="1">
    <source>
        <dbReference type="ARBA" id="ARBA00022491"/>
    </source>
</evidence>
<dbReference type="InterPro" id="IPR047057">
    <property type="entry name" value="MerR_fam"/>
</dbReference>
<protein>
    <submittedName>
        <fullName evidence="6">MerR family DNA-binding transcriptional regulator</fullName>
    </submittedName>
</protein>
<dbReference type="InterPro" id="IPR000551">
    <property type="entry name" value="MerR-type_HTH_dom"/>
</dbReference>
<keyword evidence="1" id="KW-0678">Repressor</keyword>
<keyword evidence="7" id="KW-1185">Reference proteome</keyword>
<dbReference type="AlphaFoldDB" id="A0A7W2AB73"/>
<dbReference type="PROSITE" id="PS50937">
    <property type="entry name" value="HTH_MERR_2"/>
    <property type="match status" value="1"/>
</dbReference>
<dbReference type="PANTHER" id="PTHR30204">
    <property type="entry name" value="REDOX-CYCLING DRUG-SENSING TRANSCRIPTIONAL ACTIVATOR SOXR"/>
    <property type="match status" value="1"/>
</dbReference>
<name>A0A7W2AB73_9BACL</name>
<evidence type="ECO:0000259" key="5">
    <source>
        <dbReference type="PROSITE" id="PS50937"/>
    </source>
</evidence>
<dbReference type="Pfam" id="PF00376">
    <property type="entry name" value="MerR"/>
    <property type="match status" value="1"/>
</dbReference>
<organism evidence="6 7">
    <name type="scientific">Paenactinomyces guangxiensis</name>
    <dbReference type="NCBI Taxonomy" id="1490290"/>
    <lineage>
        <taxon>Bacteria</taxon>
        <taxon>Bacillati</taxon>
        <taxon>Bacillota</taxon>
        <taxon>Bacilli</taxon>
        <taxon>Bacillales</taxon>
        <taxon>Thermoactinomycetaceae</taxon>
        <taxon>Paenactinomyces</taxon>
    </lineage>
</organism>
<evidence type="ECO:0000256" key="4">
    <source>
        <dbReference type="ARBA" id="ARBA00023163"/>
    </source>
</evidence>
<reference evidence="6 7" key="1">
    <citation type="submission" date="2020-07" db="EMBL/GenBank/DDBJ databases">
        <authorList>
            <person name="Feng H."/>
        </authorList>
    </citation>
    <scope>NUCLEOTIDE SEQUENCE [LARGE SCALE GENOMIC DNA]</scope>
    <source>
        <strain evidence="7">s-10</strain>
    </source>
</reference>
<evidence type="ECO:0000313" key="7">
    <source>
        <dbReference type="Proteomes" id="UP000535491"/>
    </source>
</evidence>
<dbReference type="InterPro" id="IPR009061">
    <property type="entry name" value="DNA-bd_dom_put_sf"/>
</dbReference>
<gene>
    <name evidence="6" type="ORF">H1191_20400</name>
</gene>
<dbReference type="SMART" id="SM00422">
    <property type="entry name" value="HTH_MERR"/>
    <property type="match status" value="1"/>
</dbReference>
<dbReference type="EMBL" id="JACEIQ010000068">
    <property type="protein sequence ID" value="MBA4496593.1"/>
    <property type="molecule type" value="Genomic_DNA"/>
</dbReference>